<organism evidence="1 2">
    <name type="scientific">Ridgeia piscesae</name>
    <name type="common">Tubeworm</name>
    <dbReference type="NCBI Taxonomy" id="27915"/>
    <lineage>
        <taxon>Eukaryota</taxon>
        <taxon>Metazoa</taxon>
        <taxon>Spiralia</taxon>
        <taxon>Lophotrochozoa</taxon>
        <taxon>Annelida</taxon>
        <taxon>Polychaeta</taxon>
        <taxon>Sedentaria</taxon>
        <taxon>Canalipalpata</taxon>
        <taxon>Sabellida</taxon>
        <taxon>Siboglinidae</taxon>
        <taxon>Ridgeia</taxon>
    </lineage>
</organism>
<dbReference type="PANTHER" id="PTHR47018">
    <property type="entry name" value="CXC DOMAIN-CONTAINING PROTEIN-RELATED"/>
    <property type="match status" value="1"/>
</dbReference>
<comment type="caution">
    <text evidence="1">The sequence shown here is derived from an EMBL/GenBank/DDBJ whole genome shotgun (WGS) entry which is preliminary data.</text>
</comment>
<evidence type="ECO:0000313" key="1">
    <source>
        <dbReference type="EMBL" id="KAK2153819.1"/>
    </source>
</evidence>
<keyword evidence="2" id="KW-1185">Reference proteome</keyword>
<protein>
    <submittedName>
        <fullName evidence="1">Uncharacterized protein</fullName>
    </submittedName>
</protein>
<dbReference type="PANTHER" id="PTHR47018:SF1">
    <property type="entry name" value="TESMIN_TSO1-LIKE CXC DOMAIN-CONTAINING PROTEIN"/>
    <property type="match status" value="1"/>
</dbReference>
<sequence>MYLDALTELVPWFVALDHTNYARWIRFISVTLLSYQRDDVARKFSAGNFTIQKTKRVFSAISPFDQAHEQNNACIKSDGGAVDLTDNPSALRNYNKAWPPPLSDGGRLRLGTKNDILTFLEDLSPSQIKTPDATCTVLDGAAIIQMLKPAAAAETIDVYAQHAFIPYISSQLRSVSRVDLVWDTYKDDPLKGTARAKRRKGVRRRVVGTAAVPGNGQYFLRADSYKTELFSFLSNVLVQTRKFSSPMGRGAQHTAFAGCPQHGPMQPPRITRFKAWPPPGANSHC</sequence>
<dbReference type="EMBL" id="JAODUO010002251">
    <property type="protein sequence ID" value="KAK2153819.1"/>
    <property type="molecule type" value="Genomic_DNA"/>
</dbReference>
<name>A0AAD9N4B9_RIDPI</name>
<gene>
    <name evidence="1" type="ORF">NP493_2251g00002</name>
</gene>
<reference evidence="1" key="1">
    <citation type="journal article" date="2023" name="Mol. Biol. Evol.">
        <title>Third-Generation Sequencing Reveals the Adaptive Role of the Epigenome in Three Deep-Sea Polychaetes.</title>
        <authorList>
            <person name="Perez M."/>
            <person name="Aroh O."/>
            <person name="Sun Y."/>
            <person name="Lan Y."/>
            <person name="Juniper S.K."/>
            <person name="Young C.R."/>
            <person name="Angers B."/>
            <person name="Qian P.Y."/>
        </authorList>
    </citation>
    <scope>NUCLEOTIDE SEQUENCE</scope>
    <source>
        <strain evidence="1">R07B-5</strain>
    </source>
</reference>
<accession>A0AAD9N4B9</accession>
<dbReference type="Proteomes" id="UP001209878">
    <property type="component" value="Unassembled WGS sequence"/>
</dbReference>
<proteinExistence type="predicted"/>
<dbReference type="AlphaFoldDB" id="A0AAD9N4B9"/>
<evidence type="ECO:0000313" key="2">
    <source>
        <dbReference type="Proteomes" id="UP001209878"/>
    </source>
</evidence>